<dbReference type="Pfam" id="PF00075">
    <property type="entry name" value="RNase_H"/>
    <property type="match status" value="1"/>
</dbReference>
<evidence type="ECO:0000313" key="13">
    <source>
        <dbReference type="Proteomes" id="UP000316921"/>
    </source>
</evidence>
<keyword evidence="9 12" id="KW-0378">Hydrolase</keyword>
<evidence type="ECO:0000256" key="3">
    <source>
        <dbReference type="ARBA" id="ARBA00005300"/>
    </source>
</evidence>
<dbReference type="PANTHER" id="PTHR10642">
    <property type="entry name" value="RIBONUCLEASE H1"/>
    <property type="match status" value="1"/>
</dbReference>
<dbReference type="InterPro" id="IPR012337">
    <property type="entry name" value="RNaseH-like_sf"/>
</dbReference>
<gene>
    <name evidence="12" type="primary">rnhA</name>
    <name evidence="12" type="ORF">Pla133_29610</name>
</gene>
<dbReference type="GO" id="GO:0003676">
    <property type="term" value="F:nucleic acid binding"/>
    <property type="evidence" value="ECO:0007669"/>
    <property type="project" value="InterPro"/>
</dbReference>
<evidence type="ECO:0000256" key="9">
    <source>
        <dbReference type="ARBA" id="ARBA00022801"/>
    </source>
</evidence>
<dbReference type="CDD" id="cd09278">
    <property type="entry name" value="RNase_HI_prokaryote_like"/>
    <property type="match status" value="1"/>
</dbReference>
<comment type="similarity">
    <text evidence="3">Belongs to the RNase H family.</text>
</comment>
<dbReference type="InterPro" id="IPR036397">
    <property type="entry name" value="RNaseH_sf"/>
</dbReference>
<evidence type="ECO:0000256" key="5">
    <source>
        <dbReference type="ARBA" id="ARBA00012180"/>
    </source>
</evidence>
<evidence type="ECO:0000256" key="10">
    <source>
        <dbReference type="ARBA" id="ARBA00022842"/>
    </source>
</evidence>
<comment type="subunit">
    <text evidence="4">Monomer.</text>
</comment>
<keyword evidence="6" id="KW-0540">Nuclease</keyword>
<keyword evidence="7" id="KW-0479">Metal-binding</keyword>
<protein>
    <recommendedName>
        <fullName evidence="5">ribonuclease H</fullName>
        <ecNumber evidence="5">3.1.26.4</ecNumber>
    </recommendedName>
</protein>
<evidence type="ECO:0000256" key="7">
    <source>
        <dbReference type="ARBA" id="ARBA00022723"/>
    </source>
</evidence>
<accession>A0A518BLN1</accession>
<dbReference type="GO" id="GO:0004523">
    <property type="term" value="F:RNA-DNA hybrid ribonuclease activity"/>
    <property type="evidence" value="ECO:0007669"/>
    <property type="project" value="UniProtKB-EC"/>
</dbReference>
<keyword evidence="8" id="KW-0255">Endonuclease</keyword>
<dbReference type="AlphaFoldDB" id="A0A518BLN1"/>
<dbReference type="Proteomes" id="UP000316921">
    <property type="component" value="Chromosome"/>
</dbReference>
<dbReference type="EC" id="3.1.26.4" evidence="5"/>
<comment type="cofactor">
    <cofactor evidence="2">
        <name>Mg(2+)</name>
        <dbReference type="ChEBI" id="CHEBI:18420"/>
    </cofactor>
</comment>
<name>A0A518BLN1_9BACT</name>
<evidence type="ECO:0000256" key="8">
    <source>
        <dbReference type="ARBA" id="ARBA00022759"/>
    </source>
</evidence>
<dbReference type="InterPro" id="IPR050092">
    <property type="entry name" value="RNase_H"/>
</dbReference>
<reference evidence="12 13" key="1">
    <citation type="submission" date="2019-02" db="EMBL/GenBank/DDBJ databases">
        <title>Deep-cultivation of Planctomycetes and their phenomic and genomic characterization uncovers novel biology.</title>
        <authorList>
            <person name="Wiegand S."/>
            <person name="Jogler M."/>
            <person name="Boedeker C."/>
            <person name="Pinto D."/>
            <person name="Vollmers J."/>
            <person name="Rivas-Marin E."/>
            <person name="Kohn T."/>
            <person name="Peeters S.H."/>
            <person name="Heuer A."/>
            <person name="Rast P."/>
            <person name="Oberbeckmann S."/>
            <person name="Bunk B."/>
            <person name="Jeske O."/>
            <person name="Meyerdierks A."/>
            <person name="Storesund J.E."/>
            <person name="Kallscheuer N."/>
            <person name="Luecker S."/>
            <person name="Lage O.M."/>
            <person name="Pohl T."/>
            <person name="Merkel B.J."/>
            <person name="Hornburger P."/>
            <person name="Mueller R.-W."/>
            <person name="Bruemmer F."/>
            <person name="Labrenz M."/>
            <person name="Spormann A.M."/>
            <person name="Op den Camp H."/>
            <person name="Overmann J."/>
            <person name="Amann R."/>
            <person name="Jetten M.S.M."/>
            <person name="Mascher T."/>
            <person name="Medema M.H."/>
            <person name="Devos D.P."/>
            <person name="Kaster A.-K."/>
            <person name="Ovreas L."/>
            <person name="Rohde M."/>
            <person name="Galperin M.Y."/>
            <person name="Jogler C."/>
        </authorList>
    </citation>
    <scope>NUCLEOTIDE SEQUENCE [LARGE SCALE GENOMIC DNA]</scope>
    <source>
        <strain evidence="12 13">Pla133</strain>
    </source>
</reference>
<keyword evidence="13" id="KW-1185">Reference proteome</keyword>
<dbReference type="PROSITE" id="PS50879">
    <property type="entry name" value="RNASE_H_1"/>
    <property type="match status" value="1"/>
</dbReference>
<evidence type="ECO:0000259" key="11">
    <source>
        <dbReference type="PROSITE" id="PS50879"/>
    </source>
</evidence>
<keyword evidence="10" id="KW-0460">Magnesium</keyword>
<sequence>MDEGPRLTTAEVLLQYADPGQDGVFTDGSCTPNPGPGGWGVVWVEGGQVVGELNGHEPDTTNNRMELKALVEAFRMLPDDRPVNVFSDSNLCVQTVNQWAPGWAARGWKRKGGPIANLDLVQELWALVQERPKVKLQWIEAHTGHRWNEYADALAAAWMRG</sequence>
<evidence type="ECO:0000256" key="6">
    <source>
        <dbReference type="ARBA" id="ARBA00022722"/>
    </source>
</evidence>
<comment type="catalytic activity">
    <reaction evidence="1">
        <text>Endonucleolytic cleavage to 5'-phosphomonoester.</text>
        <dbReference type="EC" id="3.1.26.4"/>
    </reaction>
</comment>
<dbReference type="SUPFAM" id="SSF53098">
    <property type="entry name" value="Ribonuclease H-like"/>
    <property type="match status" value="1"/>
</dbReference>
<evidence type="ECO:0000256" key="1">
    <source>
        <dbReference type="ARBA" id="ARBA00000077"/>
    </source>
</evidence>
<organism evidence="12 13">
    <name type="scientific">Engelhardtia mirabilis</name>
    <dbReference type="NCBI Taxonomy" id="2528011"/>
    <lineage>
        <taxon>Bacteria</taxon>
        <taxon>Pseudomonadati</taxon>
        <taxon>Planctomycetota</taxon>
        <taxon>Planctomycetia</taxon>
        <taxon>Planctomycetia incertae sedis</taxon>
        <taxon>Engelhardtia</taxon>
    </lineage>
</organism>
<dbReference type="EMBL" id="CP036287">
    <property type="protein sequence ID" value="QDU67872.1"/>
    <property type="molecule type" value="Genomic_DNA"/>
</dbReference>
<dbReference type="GO" id="GO:0043137">
    <property type="term" value="P:DNA replication, removal of RNA primer"/>
    <property type="evidence" value="ECO:0007669"/>
    <property type="project" value="TreeGrafter"/>
</dbReference>
<dbReference type="KEGG" id="pbap:Pla133_29610"/>
<evidence type="ECO:0000313" key="12">
    <source>
        <dbReference type="EMBL" id="QDU67872.1"/>
    </source>
</evidence>
<evidence type="ECO:0000256" key="2">
    <source>
        <dbReference type="ARBA" id="ARBA00001946"/>
    </source>
</evidence>
<proteinExistence type="inferred from homology"/>
<dbReference type="GO" id="GO:0046872">
    <property type="term" value="F:metal ion binding"/>
    <property type="evidence" value="ECO:0007669"/>
    <property type="project" value="UniProtKB-KW"/>
</dbReference>
<dbReference type="InterPro" id="IPR002156">
    <property type="entry name" value="RNaseH_domain"/>
</dbReference>
<dbReference type="InterPro" id="IPR022892">
    <property type="entry name" value="RNaseHI"/>
</dbReference>
<dbReference type="Gene3D" id="3.30.420.10">
    <property type="entry name" value="Ribonuclease H-like superfamily/Ribonuclease H"/>
    <property type="match status" value="1"/>
</dbReference>
<evidence type="ECO:0000256" key="4">
    <source>
        <dbReference type="ARBA" id="ARBA00011245"/>
    </source>
</evidence>
<dbReference type="PANTHER" id="PTHR10642:SF26">
    <property type="entry name" value="RIBONUCLEASE H1"/>
    <property type="match status" value="1"/>
</dbReference>
<feature type="domain" description="RNase H type-1" evidence="11">
    <location>
        <begin position="18"/>
        <end position="160"/>
    </location>
</feature>